<dbReference type="PANTHER" id="PTHR43773:SF1">
    <property type="entry name" value="MAGNESIUM TRANSPORTER MGTE"/>
    <property type="match status" value="1"/>
</dbReference>
<dbReference type="GO" id="GO:0015095">
    <property type="term" value="F:magnesium ion transmembrane transporter activity"/>
    <property type="evidence" value="ECO:0007669"/>
    <property type="project" value="UniProtKB-UniRule"/>
</dbReference>
<dbReference type="Pfam" id="PF01769">
    <property type="entry name" value="MgtE"/>
    <property type="match status" value="1"/>
</dbReference>
<dbReference type="EMBL" id="FRAJ01000004">
    <property type="protein sequence ID" value="SHJ80704.1"/>
    <property type="molecule type" value="Genomic_DNA"/>
</dbReference>
<dbReference type="GO" id="GO:0046872">
    <property type="term" value="F:metal ion binding"/>
    <property type="evidence" value="ECO:0007669"/>
    <property type="project" value="UniProtKB-KW"/>
</dbReference>
<gene>
    <name evidence="11" type="ORF">SAMN02745883_00467</name>
</gene>
<feature type="domain" description="CBS" evidence="10">
    <location>
        <begin position="206"/>
        <end position="262"/>
    </location>
</feature>
<keyword evidence="8" id="KW-0129">CBS domain</keyword>
<keyword evidence="3 9" id="KW-0813">Transport</keyword>
<keyword evidence="4 9" id="KW-0812">Transmembrane</keyword>
<dbReference type="InterPro" id="IPR006668">
    <property type="entry name" value="Mg_transptr_MgtE_intracell_dom"/>
</dbReference>
<dbReference type="InterPro" id="IPR036739">
    <property type="entry name" value="SLC41_membr_dom_sf"/>
</dbReference>
<dbReference type="InterPro" id="IPR006669">
    <property type="entry name" value="MgtE_transporter"/>
</dbReference>
<dbReference type="SUPFAM" id="SSF54631">
    <property type="entry name" value="CBS-domain pair"/>
    <property type="match status" value="1"/>
</dbReference>
<keyword evidence="6 9" id="KW-1133">Transmembrane helix</keyword>
<keyword evidence="9" id="KW-1003">Cell membrane</keyword>
<dbReference type="Pfam" id="PF00571">
    <property type="entry name" value="CBS"/>
    <property type="match status" value="2"/>
</dbReference>
<comment type="subunit">
    <text evidence="9">Homodimer.</text>
</comment>
<dbReference type="GO" id="GO:0005886">
    <property type="term" value="C:plasma membrane"/>
    <property type="evidence" value="ECO:0007669"/>
    <property type="project" value="UniProtKB-SubCell"/>
</dbReference>
<dbReference type="NCBIfam" id="TIGR00400">
    <property type="entry name" value="mgtE"/>
    <property type="match status" value="1"/>
</dbReference>
<name>A0A1M6MBA5_9FIRM</name>
<dbReference type="STRING" id="1121266.SAMN02745883_00467"/>
<dbReference type="Pfam" id="PF03448">
    <property type="entry name" value="MgtE_N"/>
    <property type="match status" value="1"/>
</dbReference>
<comment type="subcellular location">
    <subcellularLocation>
        <location evidence="9">Cell membrane</location>
        <topology evidence="9">Multi-pass membrane protein</topology>
    </subcellularLocation>
    <subcellularLocation>
        <location evidence="1">Membrane</location>
        <topology evidence="1">Multi-pass membrane protein</topology>
    </subcellularLocation>
</comment>
<dbReference type="SUPFAM" id="SSF161093">
    <property type="entry name" value="MgtE membrane domain-like"/>
    <property type="match status" value="1"/>
</dbReference>
<evidence type="ECO:0000256" key="9">
    <source>
        <dbReference type="RuleBase" id="RU362011"/>
    </source>
</evidence>
<evidence type="ECO:0000256" key="3">
    <source>
        <dbReference type="ARBA" id="ARBA00022448"/>
    </source>
</evidence>
<dbReference type="InterPro" id="IPR006667">
    <property type="entry name" value="SLC41_membr_dom"/>
</dbReference>
<feature type="transmembrane region" description="Helical" evidence="9">
    <location>
        <begin position="432"/>
        <end position="455"/>
    </location>
</feature>
<dbReference type="Proteomes" id="UP000184082">
    <property type="component" value="Unassembled WGS sequence"/>
</dbReference>
<dbReference type="SMART" id="SM00116">
    <property type="entry name" value="CBS"/>
    <property type="match status" value="2"/>
</dbReference>
<evidence type="ECO:0000256" key="6">
    <source>
        <dbReference type="ARBA" id="ARBA00022989"/>
    </source>
</evidence>
<dbReference type="SUPFAM" id="SSF158791">
    <property type="entry name" value="MgtE N-terminal domain-like"/>
    <property type="match status" value="1"/>
</dbReference>
<dbReference type="PANTHER" id="PTHR43773">
    <property type="entry name" value="MAGNESIUM TRANSPORTER MGTE"/>
    <property type="match status" value="1"/>
</dbReference>
<evidence type="ECO:0000259" key="10">
    <source>
        <dbReference type="PROSITE" id="PS51371"/>
    </source>
</evidence>
<evidence type="ECO:0000256" key="1">
    <source>
        <dbReference type="ARBA" id="ARBA00004141"/>
    </source>
</evidence>
<dbReference type="InterPro" id="IPR046342">
    <property type="entry name" value="CBS_dom_sf"/>
</dbReference>
<dbReference type="SMART" id="SM00924">
    <property type="entry name" value="MgtE_N"/>
    <property type="match status" value="1"/>
</dbReference>
<dbReference type="Gene3D" id="3.10.580.10">
    <property type="entry name" value="CBS-domain"/>
    <property type="match status" value="1"/>
</dbReference>
<dbReference type="InterPro" id="IPR000644">
    <property type="entry name" value="CBS_dom"/>
</dbReference>
<comment type="function">
    <text evidence="9">Acts as a magnesium transporter.</text>
</comment>
<protein>
    <recommendedName>
        <fullName evidence="9">Magnesium transporter MgtE</fullName>
    </recommendedName>
</protein>
<organism evidence="11 12">
    <name type="scientific">Caminicella sporogenes DSM 14501</name>
    <dbReference type="NCBI Taxonomy" id="1121266"/>
    <lineage>
        <taxon>Bacteria</taxon>
        <taxon>Bacillati</taxon>
        <taxon>Bacillota</taxon>
        <taxon>Clostridia</taxon>
        <taxon>Peptostreptococcales</taxon>
        <taxon>Caminicellaceae</taxon>
        <taxon>Caminicella</taxon>
    </lineage>
</organism>
<dbReference type="CDD" id="cd04606">
    <property type="entry name" value="CBS_pair_Mg_transporter"/>
    <property type="match status" value="1"/>
</dbReference>
<comment type="similarity">
    <text evidence="2 9">Belongs to the SLC41A transporter family.</text>
</comment>
<reference evidence="11 12" key="1">
    <citation type="submission" date="2016-11" db="EMBL/GenBank/DDBJ databases">
        <authorList>
            <person name="Jaros S."/>
            <person name="Januszkiewicz K."/>
            <person name="Wedrychowicz H."/>
        </authorList>
    </citation>
    <scope>NUCLEOTIDE SEQUENCE [LARGE SCALE GENOMIC DNA]</scope>
    <source>
        <strain evidence="11 12">DSM 14501</strain>
    </source>
</reference>
<dbReference type="PROSITE" id="PS51371">
    <property type="entry name" value="CBS"/>
    <property type="match status" value="2"/>
</dbReference>
<evidence type="ECO:0000256" key="2">
    <source>
        <dbReference type="ARBA" id="ARBA00009749"/>
    </source>
</evidence>
<keyword evidence="7 9" id="KW-0472">Membrane</keyword>
<dbReference type="InterPro" id="IPR038076">
    <property type="entry name" value="MgtE_N_sf"/>
</dbReference>
<dbReference type="Gene3D" id="1.25.60.10">
    <property type="entry name" value="MgtE N-terminal domain-like"/>
    <property type="match status" value="1"/>
</dbReference>
<evidence type="ECO:0000256" key="7">
    <source>
        <dbReference type="ARBA" id="ARBA00023136"/>
    </source>
</evidence>
<keyword evidence="9" id="KW-0479">Metal-binding</keyword>
<sequence length="460" mass="51033">MTLQSERKFEDRLQVVKDLLARNEDVALNEYIQQLHPADVAEILLKLDYEDQEKFFSILSWEQASRVLEEVDSETFTSLIGILKKEQKTLILDQMSQDDMVDLLADLSEEKRKEIISLLDLENAQEVRELLVYQEDTAGGIMTKDFIAVRKDITVYQAIEDLRESAGDAETVYYVYVVDNEERLVGVLSLRELIVSKPNKLIEDIMHEQVISVNLDTDQEEVARLVAKYDLLAIPVVDKDNKLMGIITVDDIIDVIEEEATEDIYKFAGTSEIEYTDEDKLSSRIYASVKSRLPWLIITMFGGLLSAKVIGSYEAALNKNTSIALFMPLLAGMGGNVGTQSSTLTVRGIAMGNIKGKEVLKTLLQEFSVGFLVGLVCSIIAALLSLVVQGDIALSIVVGIAMWANMITAASIGTLVPLVFKRIGVDPAVASAPFISTTIDITGLSIYFTLTTILLNKFIL</sequence>
<feature type="transmembrane region" description="Helical" evidence="9">
    <location>
        <begin position="367"/>
        <end position="388"/>
    </location>
</feature>
<comment type="caution">
    <text evidence="9">Lacks conserved residue(s) required for the propagation of feature annotation.</text>
</comment>
<dbReference type="AlphaFoldDB" id="A0A1M6MBA5"/>
<feature type="transmembrane region" description="Helical" evidence="9">
    <location>
        <begin position="394"/>
        <end position="420"/>
    </location>
</feature>
<dbReference type="Gene3D" id="1.10.357.20">
    <property type="entry name" value="SLC41 divalent cation transporters, integral membrane domain"/>
    <property type="match status" value="1"/>
</dbReference>
<feature type="domain" description="CBS" evidence="10">
    <location>
        <begin position="142"/>
        <end position="205"/>
    </location>
</feature>
<evidence type="ECO:0000256" key="5">
    <source>
        <dbReference type="ARBA" id="ARBA00022842"/>
    </source>
</evidence>
<accession>A0A1M6MBA5</accession>
<keyword evidence="5 9" id="KW-0460">Magnesium</keyword>
<evidence type="ECO:0000313" key="11">
    <source>
        <dbReference type="EMBL" id="SHJ80704.1"/>
    </source>
</evidence>
<keyword evidence="12" id="KW-1185">Reference proteome</keyword>
<evidence type="ECO:0000256" key="4">
    <source>
        <dbReference type="ARBA" id="ARBA00022692"/>
    </source>
</evidence>
<evidence type="ECO:0000313" key="12">
    <source>
        <dbReference type="Proteomes" id="UP000184082"/>
    </source>
</evidence>
<dbReference type="RefSeq" id="WP_072965780.1">
    <property type="nucleotide sequence ID" value="NZ_FRAJ01000004.1"/>
</dbReference>
<proteinExistence type="inferred from homology"/>
<evidence type="ECO:0000256" key="8">
    <source>
        <dbReference type="PROSITE-ProRule" id="PRU00703"/>
    </source>
</evidence>